<accession>A0AAD8LGN6</accession>
<dbReference type="EMBL" id="JAUHHV010000001">
    <property type="protein sequence ID" value="KAK1440968.1"/>
    <property type="molecule type" value="Genomic_DNA"/>
</dbReference>
<organism evidence="1 2">
    <name type="scientific">Tagetes erecta</name>
    <name type="common">African marigold</name>
    <dbReference type="NCBI Taxonomy" id="13708"/>
    <lineage>
        <taxon>Eukaryota</taxon>
        <taxon>Viridiplantae</taxon>
        <taxon>Streptophyta</taxon>
        <taxon>Embryophyta</taxon>
        <taxon>Tracheophyta</taxon>
        <taxon>Spermatophyta</taxon>
        <taxon>Magnoliopsida</taxon>
        <taxon>eudicotyledons</taxon>
        <taxon>Gunneridae</taxon>
        <taxon>Pentapetalae</taxon>
        <taxon>asterids</taxon>
        <taxon>campanulids</taxon>
        <taxon>Asterales</taxon>
        <taxon>Asteraceae</taxon>
        <taxon>Asteroideae</taxon>
        <taxon>Heliantheae alliance</taxon>
        <taxon>Tageteae</taxon>
        <taxon>Tagetes</taxon>
    </lineage>
</organism>
<comment type="caution">
    <text evidence="1">The sequence shown here is derived from an EMBL/GenBank/DDBJ whole genome shotgun (WGS) entry which is preliminary data.</text>
</comment>
<keyword evidence="2" id="KW-1185">Reference proteome</keyword>
<reference evidence="1" key="1">
    <citation type="journal article" date="2023" name="bioRxiv">
        <title>Improved chromosome-level genome assembly for marigold (Tagetes erecta).</title>
        <authorList>
            <person name="Jiang F."/>
            <person name="Yuan L."/>
            <person name="Wang S."/>
            <person name="Wang H."/>
            <person name="Xu D."/>
            <person name="Wang A."/>
            <person name="Fan W."/>
        </authorList>
    </citation>
    <scope>NUCLEOTIDE SEQUENCE</scope>
    <source>
        <strain evidence="1">WSJ</strain>
        <tissue evidence="1">Leaf</tissue>
    </source>
</reference>
<protein>
    <submittedName>
        <fullName evidence="1">Uncharacterized protein</fullName>
    </submittedName>
</protein>
<proteinExistence type="predicted"/>
<sequence length="67" mass="8048">MTTRRPFNLYLFVFDFFGIERGKFLSSEKTMQFQPLENNLGHINGYTFDPAFFSLSYVYRVCGFYDY</sequence>
<name>A0AAD8LGN6_TARER</name>
<evidence type="ECO:0000313" key="2">
    <source>
        <dbReference type="Proteomes" id="UP001229421"/>
    </source>
</evidence>
<evidence type="ECO:0000313" key="1">
    <source>
        <dbReference type="EMBL" id="KAK1440968.1"/>
    </source>
</evidence>
<dbReference type="AlphaFoldDB" id="A0AAD8LGN6"/>
<dbReference type="Proteomes" id="UP001229421">
    <property type="component" value="Unassembled WGS sequence"/>
</dbReference>
<gene>
    <name evidence="1" type="ORF">QVD17_06803</name>
</gene>